<reference evidence="1 2" key="1">
    <citation type="submission" date="2020-08" db="EMBL/GenBank/DDBJ databases">
        <title>Sequencing the genomes of 1000 actinobacteria strains.</title>
        <authorList>
            <person name="Klenk H.-P."/>
        </authorList>
    </citation>
    <scope>NUCLEOTIDE SEQUENCE [LARGE SCALE GENOMIC DNA]</scope>
    <source>
        <strain evidence="1 2">DSM 43851</strain>
    </source>
</reference>
<dbReference type="PANTHER" id="PTHR36529:SF1">
    <property type="entry name" value="GLYCOSYLTRANSFERASE"/>
    <property type="match status" value="1"/>
</dbReference>
<accession>A0A7W9KGF7</accession>
<organism evidence="1 2">
    <name type="scientific">Kutzneria kofuensis</name>
    <dbReference type="NCBI Taxonomy" id="103725"/>
    <lineage>
        <taxon>Bacteria</taxon>
        <taxon>Bacillati</taxon>
        <taxon>Actinomycetota</taxon>
        <taxon>Actinomycetes</taxon>
        <taxon>Pseudonocardiales</taxon>
        <taxon>Pseudonocardiaceae</taxon>
        <taxon>Kutzneria</taxon>
    </lineage>
</organism>
<gene>
    <name evidence="1" type="ORF">BJ998_003166</name>
</gene>
<protein>
    <recommendedName>
        <fullName evidence="3">Glycosyltransferase involved in cell wall biogenesis</fullName>
    </recommendedName>
</protein>
<dbReference type="Gene3D" id="3.90.550.10">
    <property type="entry name" value="Spore Coat Polysaccharide Biosynthesis Protein SpsA, Chain A"/>
    <property type="match status" value="1"/>
</dbReference>
<dbReference type="InterPro" id="IPR029044">
    <property type="entry name" value="Nucleotide-diphossugar_trans"/>
</dbReference>
<dbReference type="Pfam" id="PF09837">
    <property type="entry name" value="DUF2064"/>
    <property type="match status" value="1"/>
</dbReference>
<dbReference type="Proteomes" id="UP000585638">
    <property type="component" value="Unassembled WGS sequence"/>
</dbReference>
<evidence type="ECO:0008006" key="3">
    <source>
        <dbReference type="Google" id="ProtNLM"/>
    </source>
</evidence>
<sequence length="220" mass="23455">MTDRACVLVVAKAPVSGLAKTRLTPAATPEQAAEVAAASLLDTLDAVLSVPRVRRVVAMTGDLEKAARSAELRRMLRWFDVIPQRGNDFAERLANAHHDVADLPVVQIGMDTPQVTPWLLGSAVVSTLAGDAALGLAEDGGWWALGLKDPLHAMALRRVPMSQPDTGSRTLDALHDLDLQVSPLPVLSDVDTIEDARRVAALLPRSRFAAAVSVVRQPVS</sequence>
<evidence type="ECO:0000313" key="1">
    <source>
        <dbReference type="EMBL" id="MBB5891970.1"/>
    </source>
</evidence>
<keyword evidence="2" id="KW-1185">Reference proteome</keyword>
<dbReference type="SUPFAM" id="SSF53448">
    <property type="entry name" value="Nucleotide-diphospho-sugar transferases"/>
    <property type="match status" value="1"/>
</dbReference>
<dbReference type="PANTHER" id="PTHR36529">
    <property type="entry name" value="SLL1095 PROTEIN"/>
    <property type="match status" value="1"/>
</dbReference>
<dbReference type="EMBL" id="JACHIR010000001">
    <property type="protein sequence ID" value="MBB5891970.1"/>
    <property type="molecule type" value="Genomic_DNA"/>
</dbReference>
<dbReference type="AlphaFoldDB" id="A0A7W9KGF7"/>
<evidence type="ECO:0000313" key="2">
    <source>
        <dbReference type="Proteomes" id="UP000585638"/>
    </source>
</evidence>
<dbReference type="InterPro" id="IPR018641">
    <property type="entry name" value="Trfase_1_rSAM/seldom-assoc"/>
</dbReference>
<name>A0A7W9KGF7_9PSEU</name>
<comment type="caution">
    <text evidence="1">The sequence shown here is derived from an EMBL/GenBank/DDBJ whole genome shotgun (WGS) entry which is preliminary data.</text>
</comment>
<dbReference type="RefSeq" id="WP_184862408.1">
    <property type="nucleotide sequence ID" value="NZ_BAAAWY010000007.1"/>
</dbReference>
<proteinExistence type="predicted"/>